<proteinExistence type="predicted"/>
<evidence type="ECO:0000313" key="2">
    <source>
        <dbReference type="Proteomes" id="UP000262177"/>
    </source>
</evidence>
<organism evidence="1 2">
    <name type="scientific">Bifidobacterium bifidum LMG 13195</name>
    <dbReference type="NCBI Taxonomy" id="1207542"/>
    <lineage>
        <taxon>Bacteria</taxon>
        <taxon>Bacillati</taxon>
        <taxon>Actinomycetota</taxon>
        <taxon>Actinomycetes</taxon>
        <taxon>Bifidobacteriales</taxon>
        <taxon>Bifidobacteriaceae</taxon>
        <taxon>Bifidobacterium</taxon>
    </lineage>
</organism>
<dbReference type="Proteomes" id="UP000262177">
    <property type="component" value="Chromosome"/>
</dbReference>
<dbReference type="AlphaFoldDB" id="A0A286TAK8"/>
<dbReference type="EMBL" id="AP018131">
    <property type="protein sequence ID" value="BBA47451.1"/>
    <property type="molecule type" value="Genomic_DNA"/>
</dbReference>
<protein>
    <submittedName>
        <fullName evidence="1">Uncharacterized protein</fullName>
    </submittedName>
</protein>
<accession>A0A286TAK8</accession>
<name>A0A286TAK8_BIFBI</name>
<reference evidence="1 2" key="1">
    <citation type="journal article" date="2017" name="Biosci. Biotechnol. Biochem.">
        <title>Identification and characterization of a sulfoglycosidase from Bifidobacterium bifidum implicated in mucin glycan utilization.</title>
        <authorList>
            <person name="Katoh T."/>
            <person name="Maeshibu T."/>
            <person name="Kikkawa K."/>
            <person name="Gotoh A."/>
            <person name="Tomabechi Y."/>
            <person name="Nakamura M."/>
            <person name="Liao W.-H."/>
            <person name="Yamaguchi M."/>
            <person name="Ashida H."/>
            <person name="Yamamoto K."/>
            <person name="Katayama T."/>
        </authorList>
    </citation>
    <scope>NUCLEOTIDE SEQUENCE [LARGE SCALE GENOMIC DNA]</scope>
    <source>
        <strain evidence="1 2">JCM 7004</strain>
    </source>
</reference>
<gene>
    <name evidence="1" type="ORF">BBJK_00616</name>
</gene>
<sequence length="37" mass="3838">MSVGVGASHRADCGSCRCPALECEPGDILRYDPDAGE</sequence>
<evidence type="ECO:0000313" key="1">
    <source>
        <dbReference type="EMBL" id="BBA47451.1"/>
    </source>
</evidence>